<dbReference type="Pfam" id="PF01544">
    <property type="entry name" value="CorA"/>
    <property type="match status" value="1"/>
</dbReference>
<dbReference type="InterPro" id="IPR045861">
    <property type="entry name" value="CorA_cytoplasmic_dom"/>
</dbReference>
<gene>
    <name evidence="13" type="ORF">D9V34_04700</name>
</gene>
<dbReference type="RefSeq" id="WP_121687846.1">
    <property type="nucleotide sequence ID" value="NZ_RCUY01000002.1"/>
</dbReference>
<evidence type="ECO:0000256" key="11">
    <source>
        <dbReference type="ARBA" id="ARBA00045497"/>
    </source>
</evidence>
<keyword evidence="9 12" id="KW-0472">Membrane</keyword>
<dbReference type="Gene3D" id="3.30.460.20">
    <property type="entry name" value="CorA soluble domain-like"/>
    <property type="match status" value="1"/>
</dbReference>
<comment type="caution">
    <text evidence="13">The sequence shown here is derived from an EMBL/GenBank/DDBJ whole genome shotgun (WGS) entry which is preliminary data.</text>
</comment>
<keyword evidence="8" id="KW-0406">Ion transport</keyword>
<dbReference type="GO" id="GO:0050897">
    <property type="term" value="F:cobalt ion binding"/>
    <property type="evidence" value="ECO:0007669"/>
    <property type="project" value="TreeGrafter"/>
</dbReference>
<evidence type="ECO:0000256" key="1">
    <source>
        <dbReference type="ARBA" id="ARBA00004651"/>
    </source>
</evidence>
<sequence length="337" mass="37398">MVMIDNAVYVAGVRVASPLGIDQTLPALESHPDGFAWMGLYRPDSAELHALATDFGVHELIVEDASQGHQRPKFERYGETTLTVLRSARYVDAEERVDFGEVHVITGPRTAIVIRHSEAPNFAETRRGLEAEPARLAEGPQAVLFAVLDEIVDGYEPVLAGLENDIDEIEDALFSGGHEQSQRIYELSREVIAFQRAATPLPGMLVSMAARLPADAIEQRRALRDVGDHVTRVIERASAYRSLLENALTVNAALVGQRQNDETRILTEASLRQSEEMKKISSWAAIIFAPSLIGSVYGMNFHNMPELSWEWGYPFSIALMVGFAGLLYGIFKKKHWL</sequence>
<dbReference type="OrthoDB" id="9803416at2"/>
<evidence type="ECO:0000256" key="9">
    <source>
        <dbReference type="ARBA" id="ARBA00023136"/>
    </source>
</evidence>
<evidence type="ECO:0000256" key="4">
    <source>
        <dbReference type="ARBA" id="ARBA00022475"/>
    </source>
</evidence>
<feature type="transmembrane region" description="Helical" evidence="12">
    <location>
        <begin position="311"/>
        <end position="331"/>
    </location>
</feature>
<keyword evidence="14" id="KW-1185">Reference proteome</keyword>
<dbReference type="PANTHER" id="PTHR46494">
    <property type="entry name" value="CORA FAMILY METAL ION TRANSPORTER (EUROFUNG)"/>
    <property type="match status" value="1"/>
</dbReference>
<dbReference type="PANTHER" id="PTHR46494:SF1">
    <property type="entry name" value="CORA FAMILY METAL ION TRANSPORTER (EUROFUNG)"/>
    <property type="match status" value="1"/>
</dbReference>
<dbReference type="InterPro" id="IPR002523">
    <property type="entry name" value="MgTranspt_CorA/ZnTranspt_ZntB"/>
</dbReference>
<dbReference type="AlphaFoldDB" id="A0A3L7AYM3"/>
<keyword evidence="5 12" id="KW-0812">Transmembrane</keyword>
<comment type="catalytic activity">
    <reaction evidence="10">
        <text>Mg(2+)(in) = Mg(2+)(out)</text>
        <dbReference type="Rhea" id="RHEA:29827"/>
        <dbReference type="ChEBI" id="CHEBI:18420"/>
    </reaction>
</comment>
<dbReference type="GO" id="GO:0000287">
    <property type="term" value="F:magnesium ion binding"/>
    <property type="evidence" value="ECO:0007669"/>
    <property type="project" value="TreeGrafter"/>
</dbReference>
<name>A0A3L7AYM3_9MICO</name>
<evidence type="ECO:0000256" key="10">
    <source>
        <dbReference type="ARBA" id="ARBA00034269"/>
    </source>
</evidence>
<evidence type="ECO:0000256" key="7">
    <source>
        <dbReference type="ARBA" id="ARBA00022989"/>
    </source>
</evidence>
<comment type="function">
    <text evidence="11">Mediates influx of magnesium ions. Alternates between open and closed states. Activated by low cytoplasmic Mg(2+) levels. Inactive when cytoplasmic Mg(2+) levels are high.</text>
</comment>
<dbReference type="Gene3D" id="1.20.58.340">
    <property type="entry name" value="Magnesium transport protein CorA, transmembrane region"/>
    <property type="match status" value="2"/>
</dbReference>
<evidence type="ECO:0000256" key="2">
    <source>
        <dbReference type="ARBA" id="ARBA00009765"/>
    </source>
</evidence>
<feature type="transmembrane region" description="Helical" evidence="12">
    <location>
        <begin position="280"/>
        <end position="299"/>
    </location>
</feature>
<dbReference type="GO" id="GO:0015087">
    <property type="term" value="F:cobalt ion transmembrane transporter activity"/>
    <property type="evidence" value="ECO:0007669"/>
    <property type="project" value="TreeGrafter"/>
</dbReference>
<accession>A0A3L7AYM3</accession>
<evidence type="ECO:0000313" key="14">
    <source>
        <dbReference type="Proteomes" id="UP000269438"/>
    </source>
</evidence>
<evidence type="ECO:0000256" key="5">
    <source>
        <dbReference type="ARBA" id="ARBA00022692"/>
    </source>
</evidence>
<evidence type="ECO:0000256" key="12">
    <source>
        <dbReference type="SAM" id="Phobius"/>
    </source>
</evidence>
<dbReference type="SUPFAM" id="SSF143865">
    <property type="entry name" value="CorA soluble domain-like"/>
    <property type="match status" value="1"/>
</dbReference>
<keyword evidence="7 12" id="KW-1133">Transmembrane helix</keyword>
<dbReference type="Proteomes" id="UP000269438">
    <property type="component" value="Unassembled WGS sequence"/>
</dbReference>
<protein>
    <submittedName>
        <fullName evidence="13">Magnesium and cobalt transport protein CorA</fullName>
    </submittedName>
</protein>
<proteinExistence type="inferred from homology"/>
<comment type="subcellular location">
    <subcellularLocation>
        <location evidence="1">Cell membrane</location>
        <topology evidence="1">Multi-pass membrane protein</topology>
    </subcellularLocation>
</comment>
<dbReference type="GO" id="GO:0015095">
    <property type="term" value="F:magnesium ion transmembrane transporter activity"/>
    <property type="evidence" value="ECO:0007669"/>
    <property type="project" value="TreeGrafter"/>
</dbReference>
<dbReference type="SUPFAM" id="SSF144083">
    <property type="entry name" value="Magnesium transport protein CorA, transmembrane region"/>
    <property type="match status" value="1"/>
</dbReference>
<dbReference type="CDD" id="cd12830">
    <property type="entry name" value="MtCorA-like"/>
    <property type="match status" value="1"/>
</dbReference>
<dbReference type="GO" id="GO:0005886">
    <property type="term" value="C:plasma membrane"/>
    <property type="evidence" value="ECO:0007669"/>
    <property type="project" value="UniProtKB-SubCell"/>
</dbReference>
<keyword evidence="3" id="KW-0813">Transport</keyword>
<dbReference type="InterPro" id="IPR045863">
    <property type="entry name" value="CorA_TM1_TM2"/>
</dbReference>
<dbReference type="EMBL" id="RCUY01000002">
    <property type="protein sequence ID" value="RLP84252.1"/>
    <property type="molecule type" value="Genomic_DNA"/>
</dbReference>
<comment type="similarity">
    <text evidence="2">Belongs to the CorA metal ion transporter (MIT) (TC 1.A.35) family.</text>
</comment>
<evidence type="ECO:0000256" key="3">
    <source>
        <dbReference type="ARBA" id="ARBA00022448"/>
    </source>
</evidence>
<reference evidence="13 14" key="1">
    <citation type="submission" date="2018-10" db="EMBL/GenBank/DDBJ databases">
        <authorList>
            <person name="Li J."/>
        </authorList>
    </citation>
    <scope>NUCLEOTIDE SEQUENCE [LARGE SCALE GENOMIC DNA]</scope>
    <source>
        <strain evidence="13 14">JCM 11654</strain>
    </source>
</reference>
<keyword evidence="6" id="KW-0460">Magnesium</keyword>
<evidence type="ECO:0000256" key="6">
    <source>
        <dbReference type="ARBA" id="ARBA00022842"/>
    </source>
</evidence>
<keyword evidence="4" id="KW-1003">Cell membrane</keyword>
<evidence type="ECO:0000256" key="8">
    <source>
        <dbReference type="ARBA" id="ARBA00023065"/>
    </source>
</evidence>
<dbReference type="FunFam" id="1.20.58.340:FF:000004">
    <property type="entry name" value="Magnesium transport protein CorA"/>
    <property type="match status" value="1"/>
</dbReference>
<evidence type="ECO:0000313" key="13">
    <source>
        <dbReference type="EMBL" id="RLP84252.1"/>
    </source>
</evidence>
<organism evidence="13 14">
    <name type="scientific">Mycetocola lacteus</name>
    <dbReference type="NCBI Taxonomy" id="76637"/>
    <lineage>
        <taxon>Bacteria</taxon>
        <taxon>Bacillati</taxon>
        <taxon>Actinomycetota</taxon>
        <taxon>Actinomycetes</taxon>
        <taxon>Micrococcales</taxon>
        <taxon>Microbacteriaceae</taxon>
        <taxon>Mycetocola</taxon>
    </lineage>
</organism>